<proteinExistence type="predicted"/>
<protein>
    <submittedName>
        <fullName evidence="6">BURP domain-containing protein 12-like</fullName>
    </submittedName>
</protein>
<dbReference type="PANTHER" id="PTHR31458">
    <property type="entry name" value="POLYGALACTURONASE 1 BETA-LIKE PROTEIN 2"/>
    <property type="match status" value="1"/>
</dbReference>
<keyword evidence="2" id="KW-0325">Glycoprotein</keyword>
<organism evidence="6 7">
    <name type="scientific">Cocos nucifera</name>
    <name type="common">Coconut palm</name>
    <dbReference type="NCBI Taxonomy" id="13894"/>
    <lineage>
        <taxon>Eukaryota</taxon>
        <taxon>Viridiplantae</taxon>
        <taxon>Streptophyta</taxon>
        <taxon>Embryophyta</taxon>
        <taxon>Tracheophyta</taxon>
        <taxon>Spermatophyta</taxon>
        <taxon>Magnoliopsida</taxon>
        <taxon>Liliopsida</taxon>
        <taxon>Arecaceae</taxon>
        <taxon>Arecoideae</taxon>
        <taxon>Cocoseae</taxon>
        <taxon>Attaleinae</taxon>
        <taxon>Cocos</taxon>
    </lineage>
</organism>
<feature type="region of interest" description="Disordered" evidence="3">
    <location>
        <begin position="210"/>
        <end position="229"/>
    </location>
</feature>
<evidence type="ECO:0000313" key="6">
    <source>
        <dbReference type="EMBL" id="KAG1342758.1"/>
    </source>
</evidence>
<comment type="caution">
    <text evidence="6">The sequence shown here is derived from an EMBL/GenBank/DDBJ whole genome shotgun (WGS) entry which is preliminary data.</text>
</comment>
<dbReference type="AlphaFoldDB" id="A0A8K0I998"/>
<dbReference type="Pfam" id="PF03181">
    <property type="entry name" value="BURP"/>
    <property type="match status" value="1"/>
</dbReference>
<feature type="domain" description="BURP" evidence="5">
    <location>
        <begin position="402"/>
        <end position="614"/>
    </location>
</feature>
<dbReference type="PANTHER" id="PTHR31458:SF2">
    <property type="entry name" value="POLYGALACTURONASE 1 BETA-LIKE PROTEIN 2"/>
    <property type="match status" value="1"/>
</dbReference>
<feature type="chain" id="PRO_5035453273" evidence="4">
    <location>
        <begin position="20"/>
        <end position="616"/>
    </location>
</feature>
<feature type="signal peptide" evidence="4">
    <location>
        <begin position="1"/>
        <end position="19"/>
    </location>
</feature>
<keyword evidence="1 4" id="KW-0732">Signal</keyword>
<dbReference type="InterPro" id="IPR004873">
    <property type="entry name" value="BURP_dom"/>
</dbReference>
<keyword evidence="7" id="KW-1185">Reference proteome</keyword>
<reference evidence="6" key="2">
    <citation type="submission" date="2019-07" db="EMBL/GenBank/DDBJ databases">
        <authorList>
            <person name="Yang Y."/>
            <person name="Bocs S."/>
            <person name="Baudouin L."/>
        </authorList>
    </citation>
    <scope>NUCLEOTIDE SEQUENCE</scope>
    <source>
        <tissue evidence="6">Spear leaf of Hainan Tall coconut</tissue>
    </source>
</reference>
<evidence type="ECO:0000259" key="5">
    <source>
        <dbReference type="PROSITE" id="PS51277"/>
    </source>
</evidence>
<evidence type="ECO:0000256" key="1">
    <source>
        <dbReference type="ARBA" id="ARBA00022729"/>
    </source>
</evidence>
<feature type="region of interest" description="Disordered" evidence="3">
    <location>
        <begin position="377"/>
        <end position="425"/>
    </location>
</feature>
<dbReference type="EMBL" id="CM017876">
    <property type="protein sequence ID" value="KAG1342758.1"/>
    <property type="molecule type" value="Genomic_DNA"/>
</dbReference>
<dbReference type="SMART" id="SM01045">
    <property type="entry name" value="BURP"/>
    <property type="match status" value="1"/>
</dbReference>
<dbReference type="Proteomes" id="UP000797356">
    <property type="component" value="Chromosome 5"/>
</dbReference>
<dbReference type="PROSITE" id="PS51277">
    <property type="entry name" value="BURP"/>
    <property type="match status" value="1"/>
</dbReference>
<dbReference type="InterPro" id="IPR051897">
    <property type="entry name" value="PG-associated_BURP"/>
</dbReference>
<evidence type="ECO:0000256" key="4">
    <source>
        <dbReference type="SAM" id="SignalP"/>
    </source>
</evidence>
<feature type="compositionally biased region" description="Basic and acidic residues" evidence="3">
    <location>
        <begin position="392"/>
        <end position="407"/>
    </location>
</feature>
<dbReference type="OrthoDB" id="773062at2759"/>
<accession>A0A8K0I998</accession>
<evidence type="ECO:0000313" key="7">
    <source>
        <dbReference type="Proteomes" id="UP000797356"/>
    </source>
</evidence>
<name>A0A8K0I998_COCNU</name>
<evidence type="ECO:0000256" key="2">
    <source>
        <dbReference type="ARBA" id="ARBA00023180"/>
    </source>
</evidence>
<reference evidence="6" key="1">
    <citation type="journal article" date="2017" name="Gigascience">
        <title>The genome draft of coconut (Cocos nucifera).</title>
        <authorList>
            <person name="Xiao Y."/>
            <person name="Xu P."/>
            <person name="Fan H."/>
            <person name="Baudouin L."/>
            <person name="Xia W."/>
            <person name="Bocs S."/>
            <person name="Xu J."/>
            <person name="Li Q."/>
            <person name="Guo A."/>
            <person name="Zhou L."/>
            <person name="Li J."/>
            <person name="Wu Y."/>
            <person name="Ma Z."/>
            <person name="Armero A."/>
            <person name="Issali A.E."/>
            <person name="Liu N."/>
            <person name="Peng M."/>
            <person name="Yang Y."/>
        </authorList>
    </citation>
    <scope>NUCLEOTIDE SEQUENCE</scope>
    <source>
        <tissue evidence="6">Spear leaf of Hainan Tall coconut</tissue>
    </source>
</reference>
<gene>
    <name evidence="6" type="ORF">COCNU_05G009870</name>
</gene>
<sequence length="616" mass="65705">MASLLLPVLLLSLLSSSSTLPPPSSSPSPFTAKAAALRYWHRKNPHHRPLPPFLLSKLSPLSPLSSTAFSSAISSATTPLPSFLCSAARLLCSSFHSSSPPSPSDFSNYHHANFSSYGDSLSGGRDAFKIYSSDANTAADSFRRYSLRSSSRPDSFSSYSSDDNIAGASFSSYAASSSGASGSFSSYAATANVPDLRFSSYDPSAVHRPRTFSSYSSESNSGGQRFSSYGQRATASPATFSTYATDANVLGTGFAGYGEAATAANDTFSSYGSLSNRPSNTFRTYGDGGSGGVESFATYRERANTGEDTFRSYAKHGTAGRAEFLNYGASFNPGSDSFNGYGEGAINPVMGFQVYAGDNTTFKAYSKSGITFAAYRNKSSNPGPPHANGESVNKKRIEPGKFFRESSLRNGTTMPMPDIRDKMPRRSFLPPSIAEKLPFSAIQLAPLFGVSLDSAMGRAMADTVAECKRAPSRGETKRCVASMEDMIDFATSMLGADNVVVRSTENVRGSGGNILLGNVKEINGGKVTRSVSCHQSLFPYLVYYCHSVPKVRAYEADILDVETGERINHGVAICHLDTSDWSPGHGAFVALGSGPGQIEVCHWIFEEDMTWTVVAD</sequence>
<evidence type="ECO:0000256" key="3">
    <source>
        <dbReference type="SAM" id="MobiDB-lite"/>
    </source>
</evidence>